<dbReference type="GO" id="GO:0003682">
    <property type="term" value="F:chromatin binding"/>
    <property type="evidence" value="ECO:0007669"/>
    <property type="project" value="TreeGrafter"/>
</dbReference>
<protein>
    <submittedName>
        <fullName evidence="15">Aste57867_401 protein</fullName>
    </submittedName>
</protein>
<feature type="region of interest" description="Disordered" evidence="12">
    <location>
        <begin position="139"/>
        <end position="182"/>
    </location>
</feature>
<dbReference type="PROSITE" id="PS50199">
    <property type="entry name" value="ZF_RANBP2_2"/>
    <property type="match status" value="2"/>
</dbReference>
<dbReference type="GO" id="GO:0000077">
    <property type="term" value="P:DNA damage checkpoint signaling"/>
    <property type="evidence" value="ECO:0007669"/>
    <property type="project" value="TreeGrafter"/>
</dbReference>
<dbReference type="EMBL" id="VJMH01000019">
    <property type="protein sequence ID" value="KAF0720312.1"/>
    <property type="molecule type" value="Genomic_DNA"/>
</dbReference>
<dbReference type="SUPFAM" id="SSF52540">
    <property type="entry name" value="P-loop containing nucleoside triphosphate hydrolases"/>
    <property type="match status" value="1"/>
</dbReference>
<evidence type="ECO:0000256" key="4">
    <source>
        <dbReference type="ARBA" id="ARBA00022741"/>
    </source>
</evidence>
<keyword evidence="5" id="KW-0227">DNA damage</keyword>
<dbReference type="AlphaFoldDB" id="A0A485K3P8"/>
<evidence type="ECO:0000259" key="13">
    <source>
        <dbReference type="PROSITE" id="PS50199"/>
    </source>
</evidence>
<keyword evidence="9" id="KW-0539">Nucleus</keyword>
<keyword evidence="6 11" id="KW-0863">Zinc-finger</keyword>
<evidence type="ECO:0000313" key="15">
    <source>
        <dbReference type="EMBL" id="VFT77626.1"/>
    </source>
</evidence>
<organism evidence="15 16">
    <name type="scientific">Aphanomyces stellatus</name>
    <dbReference type="NCBI Taxonomy" id="120398"/>
    <lineage>
        <taxon>Eukaryota</taxon>
        <taxon>Sar</taxon>
        <taxon>Stramenopiles</taxon>
        <taxon>Oomycota</taxon>
        <taxon>Saprolegniomycetes</taxon>
        <taxon>Saprolegniales</taxon>
        <taxon>Verrucalvaceae</taxon>
        <taxon>Aphanomyces</taxon>
    </lineage>
</organism>
<sequence length="588" mass="66434">MSEVHDLLSDTSSDEEYQVEKRKRKRLSQGRRAATTDEPSMWNCPQCTFLNPETNRSCELCSANRYPATKSSTSTKTKSPRRPSKKAPPAADSKSVARPRVVQPDILAWTCAMCTYINDKPSLKCALCDTLRSRPTQQTKIVLKPKRSMEAIDSSDDDAPSIPRQTASSQKKSKGQDTSLWNDKYQPNEMVDLCVHPKKSQEVSDWLTVHAKHQRLLFLCGPPGTGKSTMVRSLAAKLGMSVQEWKDTSGVTQLMYKTSSSAMDDFASFLERSQRYPSLNFGASCRKMSHLILIEEWPAFRTSHCADFQQILMRRLEARDHLAPMVIVYSDVHEGKVTPAMLAKTFSTEVVNSSLTHIIHCNPIAPGMLKKYLTQVARKEKITVSLQELSQIVEHSHGDIRHAMNTLQFQQMGGSRDPFLSDFHLIGKILHRKEFTDENRLSQCSIECTHVLATVHQNCVSCFTEIEDVAEAWEYFSFTDTLLQSVYHDRSNSNYYNLTQLMGQAVLERTIHVTNVHAAPPAFRPLVRPQFTSRTGGHDISMEKKKPSSSWYKDIQPYQNWLQAAVAPTVEPTTIVHADTDDEIVDSD</sequence>
<keyword evidence="7" id="KW-0862">Zinc</keyword>
<keyword evidence="16" id="KW-1185">Reference proteome</keyword>
<dbReference type="GO" id="GO:0033314">
    <property type="term" value="P:mitotic DNA replication checkpoint signaling"/>
    <property type="evidence" value="ECO:0007669"/>
    <property type="project" value="TreeGrafter"/>
</dbReference>
<dbReference type="InterPro" id="IPR036443">
    <property type="entry name" value="Znf_RanBP2_sf"/>
</dbReference>
<dbReference type="PANTHER" id="PTHR12172:SF0">
    <property type="entry name" value="CELL CYCLE CHECKPOINT PROTEIN RAD17"/>
    <property type="match status" value="1"/>
</dbReference>
<proteinExistence type="inferred from homology"/>
<dbReference type="PANTHER" id="PTHR12172">
    <property type="entry name" value="CELL CYCLE CHECKPOINT PROTEIN RAD17"/>
    <property type="match status" value="1"/>
</dbReference>
<feature type="domain" description="RanBP2-type" evidence="13">
    <location>
        <begin position="38"/>
        <end position="67"/>
    </location>
</feature>
<keyword evidence="8" id="KW-0067">ATP-binding</keyword>
<reference evidence="15 16" key="1">
    <citation type="submission" date="2019-03" db="EMBL/GenBank/DDBJ databases">
        <authorList>
            <person name="Gaulin E."/>
            <person name="Dumas B."/>
        </authorList>
    </citation>
    <scope>NUCLEOTIDE SEQUENCE [LARGE SCALE GENOMIC DNA]</scope>
    <source>
        <strain evidence="15">CBS 568.67</strain>
    </source>
</reference>
<dbReference type="Pfam" id="PF03215">
    <property type="entry name" value="Rad17"/>
    <property type="match status" value="1"/>
</dbReference>
<evidence type="ECO:0000256" key="10">
    <source>
        <dbReference type="ARBA" id="ARBA00023306"/>
    </source>
</evidence>
<keyword evidence="4" id="KW-0547">Nucleotide-binding</keyword>
<keyword evidence="3" id="KW-0479">Metal-binding</keyword>
<dbReference type="OrthoDB" id="10265971at2759"/>
<dbReference type="Proteomes" id="UP000332933">
    <property type="component" value="Unassembled WGS sequence"/>
</dbReference>
<dbReference type="EMBL" id="CAADRA010000019">
    <property type="protein sequence ID" value="VFT77626.1"/>
    <property type="molecule type" value="Genomic_DNA"/>
</dbReference>
<dbReference type="Gene3D" id="1.10.8.60">
    <property type="match status" value="1"/>
</dbReference>
<name>A0A485K3P8_9STRA</name>
<evidence type="ECO:0000256" key="11">
    <source>
        <dbReference type="PROSITE-ProRule" id="PRU00322"/>
    </source>
</evidence>
<gene>
    <name evidence="15" type="primary">Aste57867_401</name>
    <name evidence="14" type="ORF">As57867_000400</name>
    <name evidence="15" type="ORF">ASTE57867_401</name>
</gene>
<keyword evidence="10" id="KW-0131">Cell cycle</keyword>
<evidence type="ECO:0000256" key="8">
    <source>
        <dbReference type="ARBA" id="ARBA00022840"/>
    </source>
</evidence>
<evidence type="ECO:0000313" key="16">
    <source>
        <dbReference type="Proteomes" id="UP000332933"/>
    </source>
</evidence>
<comment type="similarity">
    <text evidence="2">Belongs to the rad17/RAD24 family.</text>
</comment>
<dbReference type="InterPro" id="IPR047854">
    <property type="entry name" value="RFC_lid"/>
</dbReference>
<dbReference type="SMART" id="SM00547">
    <property type="entry name" value="ZnF_RBZ"/>
    <property type="match status" value="2"/>
</dbReference>
<evidence type="ECO:0000256" key="12">
    <source>
        <dbReference type="SAM" id="MobiDB-lite"/>
    </source>
</evidence>
<feature type="compositionally biased region" description="Polar residues" evidence="12">
    <location>
        <begin position="164"/>
        <end position="181"/>
    </location>
</feature>
<feature type="domain" description="RanBP2-type" evidence="13">
    <location>
        <begin position="103"/>
        <end position="134"/>
    </location>
</feature>
<dbReference type="GO" id="GO:0006281">
    <property type="term" value="P:DNA repair"/>
    <property type="evidence" value="ECO:0007669"/>
    <property type="project" value="InterPro"/>
</dbReference>
<dbReference type="SUPFAM" id="SSF90209">
    <property type="entry name" value="Ran binding protein zinc finger-like"/>
    <property type="match status" value="2"/>
</dbReference>
<dbReference type="GO" id="GO:0005524">
    <property type="term" value="F:ATP binding"/>
    <property type="evidence" value="ECO:0007669"/>
    <property type="project" value="UniProtKB-KW"/>
</dbReference>
<reference evidence="14" key="2">
    <citation type="submission" date="2019-06" db="EMBL/GenBank/DDBJ databases">
        <title>Genomics analysis of Aphanomyces spp. identifies a new class of oomycete effector associated with host adaptation.</title>
        <authorList>
            <person name="Gaulin E."/>
        </authorList>
    </citation>
    <scope>NUCLEOTIDE SEQUENCE</scope>
    <source>
        <strain evidence="14">CBS 578.67</strain>
    </source>
</reference>
<evidence type="ECO:0000256" key="7">
    <source>
        <dbReference type="ARBA" id="ARBA00022833"/>
    </source>
</evidence>
<feature type="compositionally biased region" description="Low complexity" evidence="12">
    <location>
        <begin position="68"/>
        <end position="77"/>
    </location>
</feature>
<dbReference type="CDD" id="cd18140">
    <property type="entry name" value="HLD_clamp_RFC"/>
    <property type="match status" value="1"/>
</dbReference>
<comment type="subcellular location">
    <subcellularLocation>
        <location evidence="1">Nucleus</location>
    </subcellularLocation>
</comment>
<dbReference type="PROSITE" id="PS01358">
    <property type="entry name" value="ZF_RANBP2_1"/>
    <property type="match status" value="2"/>
</dbReference>
<dbReference type="Gene3D" id="3.40.50.300">
    <property type="entry name" value="P-loop containing nucleotide triphosphate hydrolases"/>
    <property type="match status" value="1"/>
</dbReference>
<accession>A0A485K3P8</accession>
<evidence type="ECO:0000256" key="6">
    <source>
        <dbReference type="ARBA" id="ARBA00022771"/>
    </source>
</evidence>
<dbReference type="GO" id="GO:0008270">
    <property type="term" value="F:zinc ion binding"/>
    <property type="evidence" value="ECO:0007669"/>
    <property type="project" value="UniProtKB-KW"/>
</dbReference>
<dbReference type="InterPro" id="IPR004582">
    <property type="entry name" value="Checkpoint_prot_Rad17_Rad24"/>
</dbReference>
<feature type="region of interest" description="Disordered" evidence="12">
    <location>
        <begin position="68"/>
        <end position="98"/>
    </location>
</feature>
<dbReference type="Pfam" id="PF21960">
    <property type="entry name" value="RCF1-5-like_lid"/>
    <property type="match status" value="1"/>
</dbReference>
<evidence type="ECO:0000256" key="1">
    <source>
        <dbReference type="ARBA" id="ARBA00004123"/>
    </source>
</evidence>
<dbReference type="InterPro" id="IPR027417">
    <property type="entry name" value="P-loop_NTPase"/>
</dbReference>
<evidence type="ECO:0000256" key="2">
    <source>
        <dbReference type="ARBA" id="ARBA00006168"/>
    </source>
</evidence>
<feature type="region of interest" description="Disordered" evidence="12">
    <location>
        <begin position="1"/>
        <end position="44"/>
    </location>
</feature>
<dbReference type="Gene3D" id="2.30.30.380">
    <property type="entry name" value="Zn-finger domain of Sec23/24"/>
    <property type="match status" value="2"/>
</dbReference>
<dbReference type="InterPro" id="IPR001876">
    <property type="entry name" value="Znf_RanBP2"/>
</dbReference>
<dbReference type="GO" id="GO:0003689">
    <property type="term" value="F:DNA clamp loader activity"/>
    <property type="evidence" value="ECO:0007669"/>
    <property type="project" value="TreeGrafter"/>
</dbReference>
<evidence type="ECO:0000313" key="14">
    <source>
        <dbReference type="EMBL" id="KAF0720312.1"/>
    </source>
</evidence>
<dbReference type="GO" id="GO:0005634">
    <property type="term" value="C:nucleus"/>
    <property type="evidence" value="ECO:0007669"/>
    <property type="project" value="UniProtKB-SubCell"/>
</dbReference>
<evidence type="ECO:0000256" key="5">
    <source>
        <dbReference type="ARBA" id="ARBA00022763"/>
    </source>
</evidence>
<evidence type="ECO:0000256" key="9">
    <source>
        <dbReference type="ARBA" id="ARBA00023242"/>
    </source>
</evidence>
<evidence type="ECO:0000256" key="3">
    <source>
        <dbReference type="ARBA" id="ARBA00022723"/>
    </source>
</evidence>